<accession>A0A7W3TN99</accession>
<dbReference type="EMBL" id="JACHTF010000015">
    <property type="protein sequence ID" value="MBB1061467.1"/>
    <property type="molecule type" value="Genomic_DNA"/>
</dbReference>
<dbReference type="PANTHER" id="PTHR46268">
    <property type="entry name" value="STRESS RESPONSE PROTEIN NHAX"/>
    <property type="match status" value="1"/>
</dbReference>
<dbReference type="CDD" id="cd00293">
    <property type="entry name" value="USP-like"/>
    <property type="match status" value="1"/>
</dbReference>
<dbReference type="AlphaFoldDB" id="A0A7W3TN99"/>
<gene>
    <name evidence="2" type="ORF">H4F98_12910</name>
</gene>
<evidence type="ECO:0000256" key="1">
    <source>
        <dbReference type="ARBA" id="ARBA00008791"/>
    </source>
</evidence>
<proteinExistence type="inferred from homology"/>
<evidence type="ECO:0000313" key="3">
    <source>
        <dbReference type="Proteomes" id="UP000523196"/>
    </source>
</evidence>
<name>A0A7W3TN99_9GAMM</name>
<reference evidence="2 3" key="1">
    <citation type="submission" date="2020-08" db="EMBL/GenBank/DDBJ databases">
        <authorList>
            <person name="Xu S."/>
            <person name="Li A."/>
        </authorList>
    </citation>
    <scope>NUCLEOTIDE SEQUENCE [LARGE SCALE GENOMIC DNA]</scope>
    <source>
        <strain evidence="2 3">119BY6-57</strain>
    </source>
</reference>
<keyword evidence="3" id="KW-1185">Reference proteome</keyword>
<dbReference type="SUPFAM" id="SSF52402">
    <property type="entry name" value="Adenine nucleotide alpha hydrolases-like"/>
    <property type="match status" value="2"/>
</dbReference>
<dbReference type="Proteomes" id="UP000523196">
    <property type="component" value="Unassembled WGS sequence"/>
</dbReference>
<evidence type="ECO:0000313" key="2">
    <source>
        <dbReference type="EMBL" id="MBB1061467.1"/>
    </source>
</evidence>
<protein>
    <submittedName>
        <fullName evidence="2">Universal stress protein</fullName>
    </submittedName>
</protein>
<dbReference type="Gene3D" id="3.40.50.12370">
    <property type="match status" value="1"/>
</dbReference>
<sequence>MIRDLFLPLTGTPGDESAVAAAIALARTCRAHVSVVQPVDLSLPIPSAWGITPDPTLGHTHDTLRAEAARQAVRWRERLDGEEVSWEVRVDEPGLVEPPRAMARQALYSDLSVMAAPAPTASDAAFAHALFNALLFESGRPVLMVPHAPPLPVRHAIVAWKSCRHASRALHDALPLLAGAGSIDIVTVDPAAAGAFDGADPGVDIATHLARHALPVNLVSLPRGGQTVASALLRHASESGAQLLVAGGYGHSRLREWALGGTTRDLLLATHLPILFSH</sequence>
<dbReference type="RefSeq" id="WP_182688250.1">
    <property type="nucleotide sequence ID" value="NZ_JACHTF010000015.1"/>
</dbReference>
<organism evidence="2 3">
    <name type="scientific">Marilutibacter spongiae</name>
    <dbReference type="NCBI Taxonomy" id="2025720"/>
    <lineage>
        <taxon>Bacteria</taxon>
        <taxon>Pseudomonadati</taxon>
        <taxon>Pseudomonadota</taxon>
        <taxon>Gammaproteobacteria</taxon>
        <taxon>Lysobacterales</taxon>
        <taxon>Lysobacteraceae</taxon>
        <taxon>Marilutibacter</taxon>
    </lineage>
</organism>
<dbReference type="PANTHER" id="PTHR46268:SF15">
    <property type="entry name" value="UNIVERSAL STRESS PROTEIN HP_0031"/>
    <property type="match status" value="1"/>
</dbReference>
<comment type="caution">
    <text evidence="2">The sequence shown here is derived from an EMBL/GenBank/DDBJ whole genome shotgun (WGS) entry which is preliminary data.</text>
</comment>
<comment type="similarity">
    <text evidence="1">Belongs to the universal stress protein A family.</text>
</comment>